<dbReference type="RefSeq" id="WP_201945068.1">
    <property type="nucleotide sequence ID" value="NZ_JAERRJ010000002.1"/>
</dbReference>
<reference evidence="1 2" key="1">
    <citation type="submission" date="2021-01" db="EMBL/GenBank/DDBJ databases">
        <title>WGS of actinomycetes isolated from Thailand.</title>
        <authorList>
            <person name="Thawai C."/>
        </authorList>
    </citation>
    <scope>NUCLEOTIDE SEQUENCE [LARGE SCALE GENOMIC DNA]</scope>
    <source>
        <strain evidence="1 2">LPG 2</strain>
    </source>
</reference>
<dbReference type="InterPro" id="IPR008984">
    <property type="entry name" value="SMAD_FHA_dom_sf"/>
</dbReference>
<organism evidence="1 2">
    <name type="scientific">Nocardia acididurans</name>
    <dbReference type="NCBI Taxonomy" id="2802282"/>
    <lineage>
        <taxon>Bacteria</taxon>
        <taxon>Bacillati</taxon>
        <taxon>Actinomycetota</taxon>
        <taxon>Actinomycetes</taxon>
        <taxon>Mycobacteriales</taxon>
        <taxon>Nocardiaceae</taxon>
        <taxon>Nocardia</taxon>
    </lineage>
</organism>
<protein>
    <recommendedName>
        <fullName evidence="3">FHA domain-containing protein</fullName>
    </recommendedName>
</protein>
<sequence length="249" mass="27657">MNNANDTWSILVHVPADTTGSGARQPSLNLWPGETVTFGRGAPDLRVDIRLDRPAVSRLAGRIEAVDFYWLLSNLSTRPNSSYVVHNDEGRGEHFTIRPGERLPVPFTASRVQLLGGDSKVLEFKVFAMRRGVAAMPALQTTTQTVEPIRPLSQDAKHFLILVALCEPRLVYGSAAIPTIPELLRRVRRTAAGRDLETTSAVNFHIEYLIDRLGLRGYEGLEDRRAALINRALWFGIVGEQHLELLAEA</sequence>
<evidence type="ECO:0000313" key="2">
    <source>
        <dbReference type="Proteomes" id="UP000602198"/>
    </source>
</evidence>
<keyword evidence="2" id="KW-1185">Reference proteome</keyword>
<proteinExistence type="predicted"/>
<evidence type="ECO:0008006" key="3">
    <source>
        <dbReference type="Google" id="ProtNLM"/>
    </source>
</evidence>
<gene>
    <name evidence="1" type="ORF">JK358_07570</name>
</gene>
<dbReference type="Proteomes" id="UP000602198">
    <property type="component" value="Unassembled WGS sequence"/>
</dbReference>
<comment type="caution">
    <text evidence="1">The sequence shown here is derived from an EMBL/GenBank/DDBJ whole genome shotgun (WGS) entry which is preliminary data.</text>
</comment>
<dbReference type="EMBL" id="JAERRJ010000002">
    <property type="protein sequence ID" value="MBL1074253.1"/>
    <property type="molecule type" value="Genomic_DNA"/>
</dbReference>
<accession>A0ABS1M0P8</accession>
<dbReference type="SUPFAM" id="SSF49879">
    <property type="entry name" value="SMAD/FHA domain"/>
    <property type="match status" value="1"/>
</dbReference>
<evidence type="ECO:0000313" key="1">
    <source>
        <dbReference type="EMBL" id="MBL1074253.1"/>
    </source>
</evidence>
<name>A0ABS1M0P8_9NOCA</name>